<organism evidence="8 9">
    <name type="scientific">Methanolacinia petrolearia (strain DSM 11571 / OCM 486 / SEBR 4847)</name>
    <name type="common">Methanoplanus petrolearius</name>
    <dbReference type="NCBI Taxonomy" id="679926"/>
    <lineage>
        <taxon>Archaea</taxon>
        <taxon>Methanobacteriati</taxon>
        <taxon>Methanobacteriota</taxon>
        <taxon>Stenosarchaea group</taxon>
        <taxon>Methanomicrobia</taxon>
        <taxon>Methanomicrobiales</taxon>
        <taxon>Methanomicrobiaceae</taxon>
        <taxon>Methanolacinia</taxon>
    </lineage>
</organism>
<dbReference type="KEGG" id="mpi:Mpet_1281"/>
<dbReference type="InterPro" id="IPR029063">
    <property type="entry name" value="SAM-dependent_MTases_sf"/>
</dbReference>
<dbReference type="GO" id="GO:0008650">
    <property type="term" value="F:rRNA (uridine-2'-O-)-methyltransferase activity"/>
    <property type="evidence" value="ECO:0007669"/>
    <property type="project" value="UniProtKB-UniRule"/>
</dbReference>
<dbReference type="AlphaFoldDB" id="E1RE78"/>
<evidence type="ECO:0000256" key="4">
    <source>
        <dbReference type="ARBA" id="ARBA00022691"/>
    </source>
</evidence>
<dbReference type="HAMAP" id="MF_01547">
    <property type="entry name" value="RNA_methyltr_E"/>
    <property type="match status" value="1"/>
</dbReference>
<feature type="active site" description="Proton acceptor" evidence="5 6">
    <location>
        <position position="148"/>
    </location>
</feature>
<dbReference type="PANTHER" id="PTHR10920:SF13">
    <property type="entry name" value="PRE-RRNA 2'-O-RIBOSE RNA METHYLTRANSFERASE FTSJ3"/>
    <property type="match status" value="1"/>
</dbReference>
<feature type="binding site" evidence="5">
    <location>
        <position position="108"/>
    </location>
    <ligand>
        <name>S-adenosyl-L-methionine</name>
        <dbReference type="ChEBI" id="CHEBI:59789"/>
    </ligand>
</feature>
<evidence type="ECO:0000313" key="8">
    <source>
        <dbReference type="EMBL" id="ADN36041.1"/>
    </source>
</evidence>
<name>E1RE78_METP4</name>
<feature type="binding site" evidence="5">
    <location>
        <position position="53"/>
    </location>
    <ligand>
        <name>S-adenosyl-L-methionine</name>
        <dbReference type="ChEBI" id="CHEBI:59789"/>
    </ligand>
</feature>
<evidence type="ECO:0000256" key="3">
    <source>
        <dbReference type="ARBA" id="ARBA00022679"/>
    </source>
</evidence>
<dbReference type="Pfam" id="PF01728">
    <property type="entry name" value="FtsJ"/>
    <property type="match status" value="1"/>
</dbReference>
<comment type="similarity">
    <text evidence="5">Belongs to the class I-like SAM-binding methyltransferase superfamily. RNA methyltransferase RlmE family.</text>
</comment>
<dbReference type="Gene3D" id="3.40.50.150">
    <property type="entry name" value="Vaccinia Virus protein VP39"/>
    <property type="match status" value="1"/>
</dbReference>
<dbReference type="EMBL" id="CP002117">
    <property type="protein sequence ID" value="ADN36041.1"/>
    <property type="molecule type" value="Genomic_DNA"/>
</dbReference>
<keyword evidence="9" id="KW-1185">Reference proteome</keyword>
<evidence type="ECO:0000256" key="5">
    <source>
        <dbReference type="HAMAP-Rule" id="MF_01547"/>
    </source>
</evidence>
<keyword evidence="2 5" id="KW-0489">Methyltransferase</keyword>
<sequence length="199" mass="22349">MGSQWGKDKYYNKSRSEGYRSRAAYKLLDIQKRFGIIRDDDNIVDLGAAPGSWMQVLRDMTSGAIVGVDLNPIAPIENTIQITGDFTTEKIQEKIISHIHEVNVVVCDASPKLSGSKSYDQARAIGLNHEAFEFARRVLKPGGNFVIKSFQGEMFSELLNDIRESFYSVKVYRTTASRRGSTETYIIAKNFRGYHGAPD</sequence>
<dbReference type="eggNOG" id="arCOG00079">
    <property type="taxonomic scope" value="Archaea"/>
</dbReference>
<reference evidence="8 9" key="1">
    <citation type="journal article" date="2010" name="Stand. Genomic Sci.">
        <title>Complete genome sequence of Methanoplanus petrolearius type strain (SEBR 4847).</title>
        <authorList>
            <person name="Brambilla E."/>
            <person name="Djao O.D."/>
            <person name="Daligault H."/>
            <person name="Lapidus A."/>
            <person name="Lucas S."/>
            <person name="Hammon N."/>
            <person name="Nolan M."/>
            <person name="Tice H."/>
            <person name="Cheng J.F."/>
            <person name="Han C."/>
            <person name="Tapia R."/>
            <person name="Goodwin L."/>
            <person name="Pitluck S."/>
            <person name="Liolios K."/>
            <person name="Ivanova N."/>
            <person name="Mavromatis K."/>
            <person name="Mikhailova N."/>
            <person name="Pati A."/>
            <person name="Chen A."/>
            <person name="Palaniappan K."/>
            <person name="Land M."/>
            <person name="Hauser L."/>
            <person name="Chang Y.J."/>
            <person name="Jeffries C.D."/>
            <person name="Rohde M."/>
            <person name="Spring S."/>
            <person name="Sikorski J."/>
            <person name="Goker M."/>
            <person name="Woyke T."/>
            <person name="Bristow J."/>
            <person name="Eisen J.A."/>
            <person name="Markowitz V."/>
            <person name="Hugenholtz P."/>
            <person name="Kyrpides N.C."/>
            <person name="Klenk H.P."/>
        </authorList>
    </citation>
    <scope>NUCLEOTIDE SEQUENCE [LARGE SCALE GENOMIC DNA]</scope>
    <source>
        <strain evidence="9">DSM 11571 / OCM 486 / SEBR 4847</strain>
    </source>
</reference>
<dbReference type="RefSeq" id="WP_013329218.1">
    <property type="nucleotide sequence ID" value="NC_014507.1"/>
</dbReference>
<evidence type="ECO:0000313" key="9">
    <source>
        <dbReference type="Proteomes" id="UP000006565"/>
    </source>
</evidence>
<gene>
    <name evidence="5" type="primary">rlmE</name>
    <name evidence="8" type="ordered locus">Mpet_1281</name>
</gene>
<protein>
    <recommendedName>
        <fullName evidence="5">Ribosomal RNA large subunit methyltransferase E</fullName>
        <ecNumber evidence="5">2.1.1.166</ecNumber>
    </recommendedName>
    <alternativeName>
        <fullName evidence="5">23S rRNA Um2552 methyltransferase</fullName>
    </alternativeName>
    <alternativeName>
        <fullName evidence="5">rRNA (uridine-2'-O-)-methyltransferase</fullName>
    </alternativeName>
</protein>
<dbReference type="GO" id="GO:0005737">
    <property type="term" value="C:cytoplasm"/>
    <property type="evidence" value="ECO:0007669"/>
    <property type="project" value="UniProtKB-SubCell"/>
</dbReference>
<dbReference type="SUPFAM" id="SSF53335">
    <property type="entry name" value="S-adenosyl-L-methionine-dependent methyltransferases"/>
    <property type="match status" value="1"/>
</dbReference>
<accession>E1RE78</accession>
<dbReference type="PIRSF" id="PIRSF005461">
    <property type="entry name" value="23S_rRNA_mtase"/>
    <property type="match status" value="1"/>
</dbReference>
<feature type="binding site" evidence="5">
    <location>
        <position position="85"/>
    </location>
    <ligand>
        <name>S-adenosyl-L-methionine</name>
        <dbReference type="ChEBI" id="CHEBI:59789"/>
    </ligand>
</feature>
<dbReference type="InterPro" id="IPR015507">
    <property type="entry name" value="rRNA-MeTfrase_E"/>
</dbReference>
<feature type="binding site" evidence="5">
    <location>
        <position position="51"/>
    </location>
    <ligand>
        <name>S-adenosyl-L-methionine</name>
        <dbReference type="ChEBI" id="CHEBI:59789"/>
    </ligand>
</feature>
<dbReference type="InterPro" id="IPR050082">
    <property type="entry name" value="RNA_methyltr_RlmE"/>
</dbReference>
<dbReference type="HOGENOM" id="CLU_009422_4_0_2"/>
<keyword evidence="4 5" id="KW-0949">S-adenosyl-L-methionine</keyword>
<dbReference type="Proteomes" id="UP000006565">
    <property type="component" value="Chromosome"/>
</dbReference>
<dbReference type="GeneID" id="9743747"/>
<evidence type="ECO:0000256" key="1">
    <source>
        <dbReference type="ARBA" id="ARBA00022552"/>
    </source>
</evidence>
<evidence type="ECO:0000256" key="2">
    <source>
        <dbReference type="ARBA" id="ARBA00022603"/>
    </source>
</evidence>
<comment type="function">
    <text evidence="5">Specifically methylates the uridine in position 2552 of 23S rRNA at the 2'-O position of the ribose in the fully assembled 50S ribosomal subunit.</text>
</comment>
<keyword evidence="1 5" id="KW-0698">rRNA processing</keyword>
<keyword evidence="5" id="KW-0963">Cytoplasm</keyword>
<keyword evidence="3 5" id="KW-0808">Transferase</keyword>
<dbReference type="STRING" id="679926.Mpet_1281"/>
<proteinExistence type="inferred from homology"/>
<feature type="domain" description="Ribosomal RNA methyltransferase FtsJ" evidence="7">
    <location>
        <begin position="19"/>
        <end position="191"/>
    </location>
</feature>
<comment type="catalytic activity">
    <reaction evidence="5">
        <text>uridine(2552) in 23S rRNA + S-adenosyl-L-methionine = 2'-O-methyluridine(2552) in 23S rRNA + S-adenosyl-L-homocysteine + H(+)</text>
        <dbReference type="Rhea" id="RHEA:42720"/>
        <dbReference type="Rhea" id="RHEA-COMP:10202"/>
        <dbReference type="Rhea" id="RHEA-COMP:10203"/>
        <dbReference type="ChEBI" id="CHEBI:15378"/>
        <dbReference type="ChEBI" id="CHEBI:57856"/>
        <dbReference type="ChEBI" id="CHEBI:59789"/>
        <dbReference type="ChEBI" id="CHEBI:65315"/>
        <dbReference type="ChEBI" id="CHEBI:74478"/>
        <dbReference type="EC" id="2.1.1.166"/>
    </reaction>
</comment>
<evidence type="ECO:0000259" key="7">
    <source>
        <dbReference type="Pfam" id="PF01728"/>
    </source>
</evidence>
<dbReference type="EC" id="2.1.1.166" evidence="5"/>
<comment type="subcellular location">
    <subcellularLocation>
        <location evidence="5">Cytoplasm</location>
    </subcellularLocation>
</comment>
<dbReference type="PANTHER" id="PTHR10920">
    <property type="entry name" value="RIBOSOMAL RNA METHYLTRANSFERASE"/>
    <property type="match status" value="1"/>
</dbReference>
<evidence type="ECO:0000256" key="6">
    <source>
        <dbReference type="PIRSR" id="PIRSR005461-1"/>
    </source>
</evidence>
<feature type="binding site" evidence="5">
    <location>
        <position position="69"/>
    </location>
    <ligand>
        <name>S-adenosyl-L-methionine</name>
        <dbReference type="ChEBI" id="CHEBI:59789"/>
    </ligand>
</feature>
<dbReference type="OrthoDB" id="26307at2157"/>
<dbReference type="InterPro" id="IPR002877">
    <property type="entry name" value="RNA_MeTrfase_FtsJ_dom"/>
</dbReference>